<dbReference type="EMBL" id="JBJUIK010000014">
    <property type="protein sequence ID" value="KAL3504051.1"/>
    <property type="molecule type" value="Genomic_DNA"/>
</dbReference>
<comment type="caution">
    <text evidence="1">The sequence shown here is derived from an EMBL/GenBank/DDBJ whole genome shotgun (WGS) entry which is preliminary data.</text>
</comment>
<organism evidence="1 2">
    <name type="scientific">Cinchona calisaya</name>
    <dbReference type="NCBI Taxonomy" id="153742"/>
    <lineage>
        <taxon>Eukaryota</taxon>
        <taxon>Viridiplantae</taxon>
        <taxon>Streptophyta</taxon>
        <taxon>Embryophyta</taxon>
        <taxon>Tracheophyta</taxon>
        <taxon>Spermatophyta</taxon>
        <taxon>Magnoliopsida</taxon>
        <taxon>eudicotyledons</taxon>
        <taxon>Gunneridae</taxon>
        <taxon>Pentapetalae</taxon>
        <taxon>asterids</taxon>
        <taxon>lamiids</taxon>
        <taxon>Gentianales</taxon>
        <taxon>Rubiaceae</taxon>
        <taxon>Cinchonoideae</taxon>
        <taxon>Cinchoneae</taxon>
        <taxon>Cinchona</taxon>
    </lineage>
</organism>
<dbReference type="AlphaFoldDB" id="A0ABD2Y9B2"/>
<reference evidence="1 2" key="1">
    <citation type="submission" date="2024-11" db="EMBL/GenBank/DDBJ databases">
        <title>A near-complete genome assembly of Cinchona calisaya.</title>
        <authorList>
            <person name="Lian D.C."/>
            <person name="Zhao X.W."/>
            <person name="Wei L."/>
        </authorList>
    </citation>
    <scope>NUCLEOTIDE SEQUENCE [LARGE SCALE GENOMIC DNA]</scope>
    <source>
        <tissue evidence="1">Nenye</tissue>
    </source>
</reference>
<dbReference type="Proteomes" id="UP001630127">
    <property type="component" value="Unassembled WGS sequence"/>
</dbReference>
<evidence type="ECO:0000313" key="2">
    <source>
        <dbReference type="Proteomes" id="UP001630127"/>
    </source>
</evidence>
<keyword evidence="2" id="KW-1185">Reference proteome</keyword>
<accession>A0ABD2Y9B2</accession>
<sequence length="148" mass="16475">MHTDGKQSFWIVKSNSLKYSKIALKRKINHRPVCELLVEQAQLAEESNSDGESHLLIDQSQLWIKAAGGVKNGHVFGMGPMAQPYVVGASLATTMSSSSSQADMDQDAEVHHLREELCRKDEIITTMKQRLNGLTKSFSDLQKEFATL</sequence>
<gene>
    <name evidence="1" type="ORF">ACH5RR_033892</name>
</gene>
<protein>
    <submittedName>
        <fullName evidence="1">Uncharacterized protein</fullName>
    </submittedName>
</protein>
<proteinExistence type="predicted"/>
<name>A0ABD2Y9B2_9GENT</name>
<evidence type="ECO:0000313" key="1">
    <source>
        <dbReference type="EMBL" id="KAL3504051.1"/>
    </source>
</evidence>